<dbReference type="EMBL" id="JAHMHQ010000004">
    <property type="protein sequence ID" value="KAK1640336.1"/>
    <property type="molecule type" value="Genomic_DNA"/>
</dbReference>
<name>A0AAI9ZY45_9PEZI</name>
<evidence type="ECO:0000313" key="2">
    <source>
        <dbReference type="Proteomes" id="UP001243989"/>
    </source>
</evidence>
<comment type="caution">
    <text evidence="1">The sequence shown here is derived from an EMBL/GenBank/DDBJ whole genome shotgun (WGS) entry which is preliminary data.</text>
</comment>
<keyword evidence="2" id="KW-1185">Reference proteome</keyword>
<dbReference type="Proteomes" id="UP001243989">
    <property type="component" value="Unassembled WGS sequence"/>
</dbReference>
<accession>A0AAI9ZY45</accession>
<reference evidence="1" key="1">
    <citation type="submission" date="2021-06" db="EMBL/GenBank/DDBJ databases">
        <title>Comparative genomics, transcriptomics and evolutionary studies reveal genomic signatures of adaptation to plant cell wall in hemibiotrophic fungi.</title>
        <authorList>
            <consortium name="DOE Joint Genome Institute"/>
            <person name="Baroncelli R."/>
            <person name="Diaz J.F."/>
            <person name="Benocci T."/>
            <person name="Peng M."/>
            <person name="Battaglia E."/>
            <person name="Haridas S."/>
            <person name="Andreopoulos W."/>
            <person name="Labutti K."/>
            <person name="Pangilinan J."/>
            <person name="Floch G.L."/>
            <person name="Makela M.R."/>
            <person name="Henrissat B."/>
            <person name="Grigoriev I.V."/>
            <person name="Crouch J.A."/>
            <person name="De Vries R.P."/>
            <person name="Sukno S.A."/>
            <person name="Thon M.R."/>
        </authorList>
    </citation>
    <scope>NUCLEOTIDE SEQUENCE</scope>
    <source>
        <strain evidence="1">CBS 102054</strain>
    </source>
</reference>
<dbReference type="GeneID" id="85466907"/>
<dbReference type="AlphaFoldDB" id="A0AAI9ZY45"/>
<dbReference type="RefSeq" id="XP_060448943.1">
    <property type="nucleotide sequence ID" value="XM_060582045.1"/>
</dbReference>
<sequence>MPEPDHELTKCLPPVRPSPVSESQNPIEATSITLRLWDLACHAHWMSRPYLIHCPCRWPRLRLAAYGYTAMCACFCSAAPLHRAVPVLPSPRKWDWPTSVPTQLWIRCATRPRSRVTYPPAILRDATWKLTWIEMRITKQHTYRDLPCVSCSHSHGYRHTHCWSAIRAVEWLLRATNTTYTIPGPRLSGQVCSFASPSPPPLSE</sequence>
<organism evidence="1 2">
    <name type="scientific">Colletotrichum phormii</name>
    <dbReference type="NCBI Taxonomy" id="359342"/>
    <lineage>
        <taxon>Eukaryota</taxon>
        <taxon>Fungi</taxon>
        <taxon>Dikarya</taxon>
        <taxon>Ascomycota</taxon>
        <taxon>Pezizomycotina</taxon>
        <taxon>Sordariomycetes</taxon>
        <taxon>Hypocreomycetidae</taxon>
        <taxon>Glomerellales</taxon>
        <taxon>Glomerellaceae</taxon>
        <taxon>Colletotrichum</taxon>
        <taxon>Colletotrichum acutatum species complex</taxon>
    </lineage>
</organism>
<gene>
    <name evidence="1" type="ORF">BDP81DRAFT_161809</name>
</gene>
<proteinExistence type="predicted"/>
<protein>
    <submittedName>
        <fullName evidence="1">Uncharacterized protein</fullName>
    </submittedName>
</protein>
<evidence type="ECO:0000313" key="1">
    <source>
        <dbReference type="EMBL" id="KAK1640336.1"/>
    </source>
</evidence>